<protein>
    <submittedName>
        <fullName evidence="1">Uncharacterized protein</fullName>
    </submittedName>
</protein>
<dbReference type="InParanoid" id="A0A165LXV7"/>
<dbReference type="AlphaFoldDB" id="A0A165LXV7"/>
<keyword evidence="2" id="KW-1185">Reference proteome</keyword>
<dbReference type="STRING" id="1314781.A0A165LXV7"/>
<accession>A0A165LXV7</accession>
<feature type="non-terminal residue" evidence="1">
    <location>
        <position position="60"/>
    </location>
</feature>
<reference evidence="1 2" key="1">
    <citation type="journal article" date="2016" name="Mol. Biol. Evol.">
        <title>Comparative Genomics of Early-Diverging Mushroom-Forming Fungi Provides Insights into the Origins of Lignocellulose Decay Capabilities.</title>
        <authorList>
            <person name="Nagy L.G."/>
            <person name="Riley R."/>
            <person name="Tritt A."/>
            <person name="Adam C."/>
            <person name="Daum C."/>
            <person name="Floudas D."/>
            <person name="Sun H."/>
            <person name="Yadav J.S."/>
            <person name="Pangilinan J."/>
            <person name="Larsson K.H."/>
            <person name="Matsuura K."/>
            <person name="Barry K."/>
            <person name="Labutti K."/>
            <person name="Kuo R."/>
            <person name="Ohm R.A."/>
            <person name="Bhattacharya S.S."/>
            <person name="Shirouzu T."/>
            <person name="Yoshinaga Y."/>
            <person name="Martin F.M."/>
            <person name="Grigoriev I.V."/>
            <person name="Hibbett D.S."/>
        </authorList>
    </citation>
    <scope>NUCLEOTIDE SEQUENCE [LARGE SCALE GENOMIC DNA]</scope>
    <source>
        <strain evidence="1 2">HHB12029</strain>
    </source>
</reference>
<proteinExistence type="predicted"/>
<evidence type="ECO:0000313" key="1">
    <source>
        <dbReference type="EMBL" id="KZV98480.1"/>
    </source>
</evidence>
<dbReference type="Proteomes" id="UP000077266">
    <property type="component" value="Unassembled WGS sequence"/>
</dbReference>
<organism evidence="1 2">
    <name type="scientific">Exidia glandulosa HHB12029</name>
    <dbReference type="NCBI Taxonomy" id="1314781"/>
    <lineage>
        <taxon>Eukaryota</taxon>
        <taxon>Fungi</taxon>
        <taxon>Dikarya</taxon>
        <taxon>Basidiomycota</taxon>
        <taxon>Agaricomycotina</taxon>
        <taxon>Agaricomycetes</taxon>
        <taxon>Auriculariales</taxon>
        <taxon>Exidiaceae</taxon>
        <taxon>Exidia</taxon>
    </lineage>
</organism>
<dbReference type="OrthoDB" id="6613063at2759"/>
<sequence>LLHIADSIEAMGPVGGYWSFVMERFCSSLRPAIRSRKYPYTSIDNFVVDTAKIHQVKVSY</sequence>
<dbReference type="EMBL" id="KV425918">
    <property type="protein sequence ID" value="KZV98480.1"/>
    <property type="molecule type" value="Genomic_DNA"/>
</dbReference>
<evidence type="ECO:0000313" key="2">
    <source>
        <dbReference type="Proteomes" id="UP000077266"/>
    </source>
</evidence>
<feature type="non-terminal residue" evidence="1">
    <location>
        <position position="1"/>
    </location>
</feature>
<name>A0A165LXV7_EXIGL</name>
<gene>
    <name evidence="1" type="ORF">EXIGLDRAFT_562535</name>
</gene>